<dbReference type="SUPFAM" id="SSF53335">
    <property type="entry name" value="S-adenosyl-L-methionine-dependent methyltransferases"/>
    <property type="match status" value="1"/>
</dbReference>
<dbReference type="Proteomes" id="UP000198656">
    <property type="component" value="Unassembled WGS sequence"/>
</dbReference>
<dbReference type="CDD" id="cd02440">
    <property type="entry name" value="AdoMet_MTases"/>
    <property type="match status" value="1"/>
</dbReference>
<gene>
    <name evidence="2" type="ORF">SAMN05443529_1473</name>
</gene>
<keyword evidence="3" id="KW-1185">Reference proteome</keyword>
<organism evidence="2 3">
    <name type="scientific">Desulfosporosinus hippei DSM 8344</name>
    <dbReference type="NCBI Taxonomy" id="1121419"/>
    <lineage>
        <taxon>Bacteria</taxon>
        <taxon>Bacillati</taxon>
        <taxon>Bacillota</taxon>
        <taxon>Clostridia</taxon>
        <taxon>Eubacteriales</taxon>
        <taxon>Desulfitobacteriaceae</taxon>
        <taxon>Desulfosporosinus</taxon>
    </lineage>
</organism>
<dbReference type="InterPro" id="IPR041698">
    <property type="entry name" value="Methyltransf_25"/>
</dbReference>
<accession>A0A1G8LB16</accession>
<evidence type="ECO:0000313" key="2">
    <source>
        <dbReference type="EMBL" id="SDI52919.1"/>
    </source>
</evidence>
<protein>
    <submittedName>
        <fullName evidence="2">Thiopurine S-methyltransferase (TPMT)</fullName>
    </submittedName>
</protein>
<dbReference type="PANTHER" id="PTHR10259:SF11">
    <property type="entry name" value="THIOPURINE S-METHYLTRANSFERASE"/>
    <property type="match status" value="1"/>
</dbReference>
<evidence type="ECO:0000313" key="3">
    <source>
        <dbReference type="Proteomes" id="UP000198656"/>
    </source>
</evidence>
<dbReference type="Gene3D" id="3.40.50.150">
    <property type="entry name" value="Vaccinia Virus protein VP39"/>
    <property type="match status" value="1"/>
</dbReference>
<name>A0A1G8LB16_9FIRM</name>
<dbReference type="GO" id="GO:0032259">
    <property type="term" value="P:methylation"/>
    <property type="evidence" value="ECO:0007669"/>
    <property type="project" value="UniProtKB-KW"/>
</dbReference>
<evidence type="ECO:0000259" key="1">
    <source>
        <dbReference type="Pfam" id="PF13649"/>
    </source>
</evidence>
<proteinExistence type="predicted"/>
<dbReference type="GO" id="GO:0008119">
    <property type="term" value="F:thiopurine S-methyltransferase activity"/>
    <property type="evidence" value="ECO:0007669"/>
    <property type="project" value="TreeGrafter"/>
</dbReference>
<keyword evidence="2" id="KW-0808">Transferase</keyword>
<dbReference type="PANTHER" id="PTHR10259">
    <property type="entry name" value="THIOPURINE S-METHYLTRANSFERASE"/>
    <property type="match status" value="1"/>
</dbReference>
<keyword evidence="2" id="KW-0489">Methyltransferase</keyword>
<dbReference type="EMBL" id="FNCP01000047">
    <property type="protein sequence ID" value="SDI52919.1"/>
    <property type="molecule type" value="Genomic_DNA"/>
</dbReference>
<dbReference type="STRING" id="1121419.SAMN05443529_1473"/>
<feature type="domain" description="Methyltransferase" evidence="1">
    <location>
        <begin position="43"/>
        <end position="137"/>
    </location>
</feature>
<sequence>MTMIEEGYKKRYKAGETPWDLGRPDFNLIQTVTTMDINPCKTLEIGCGTGNNSIWLSKNNFDVIGVDTSEIAIQKAVEKASIDNVKCTFIVNDILSNKIDGAPFDFAFDRGCFHSFNSDEERMIFAEKVASLLEDDGLWLSLVGNADEKRDIPGPPQRTARDIVNTVEPYFEILSLVSGRFDSNHPSPPRAWVCLMRKRRSGLSGKI</sequence>
<reference evidence="3" key="1">
    <citation type="submission" date="2016-10" db="EMBL/GenBank/DDBJ databases">
        <authorList>
            <person name="Varghese N."/>
            <person name="Submissions S."/>
        </authorList>
    </citation>
    <scope>NUCLEOTIDE SEQUENCE [LARGE SCALE GENOMIC DNA]</scope>
    <source>
        <strain evidence="3">DSM 8344</strain>
    </source>
</reference>
<dbReference type="Pfam" id="PF13649">
    <property type="entry name" value="Methyltransf_25"/>
    <property type="match status" value="1"/>
</dbReference>
<dbReference type="InterPro" id="IPR029063">
    <property type="entry name" value="SAM-dependent_MTases_sf"/>
</dbReference>
<dbReference type="AlphaFoldDB" id="A0A1G8LB16"/>